<dbReference type="SUPFAM" id="SSF53720">
    <property type="entry name" value="ALDH-like"/>
    <property type="match status" value="1"/>
</dbReference>
<comment type="caution">
    <text evidence="2">The sequence shown here is derived from an EMBL/GenBank/DDBJ whole genome shotgun (WGS) entry which is preliminary data.</text>
</comment>
<protein>
    <recommendedName>
        <fullName evidence="4">Aldehyde dehydrogenase domain-containing protein</fullName>
    </recommendedName>
</protein>
<evidence type="ECO:0000313" key="3">
    <source>
        <dbReference type="Proteomes" id="UP001367508"/>
    </source>
</evidence>
<organism evidence="2 3">
    <name type="scientific">Canavalia gladiata</name>
    <name type="common">Sword bean</name>
    <name type="synonym">Dolichos gladiatus</name>
    <dbReference type="NCBI Taxonomy" id="3824"/>
    <lineage>
        <taxon>Eukaryota</taxon>
        <taxon>Viridiplantae</taxon>
        <taxon>Streptophyta</taxon>
        <taxon>Embryophyta</taxon>
        <taxon>Tracheophyta</taxon>
        <taxon>Spermatophyta</taxon>
        <taxon>Magnoliopsida</taxon>
        <taxon>eudicotyledons</taxon>
        <taxon>Gunneridae</taxon>
        <taxon>Pentapetalae</taxon>
        <taxon>rosids</taxon>
        <taxon>fabids</taxon>
        <taxon>Fabales</taxon>
        <taxon>Fabaceae</taxon>
        <taxon>Papilionoideae</taxon>
        <taxon>50 kb inversion clade</taxon>
        <taxon>NPAAA clade</taxon>
        <taxon>indigoferoid/millettioid clade</taxon>
        <taxon>Phaseoleae</taxon>
        <taxon>Canavalia</taxon>
    </lineage>
</organism>
<dbReference type="EMBL" id="JAYMYQ010000007">
    <property type="protein sequence ID" value="KAK7320994.1"/>
    <property type="molecule type" value="Genomic_DNA"/>
</dbReference>
<dbReference type="GO" id="GO:0004029">
    <property type="term" value="F:aldehyde dehydrogenase (NAD+) activity"/>
    <property type="evidence" value="ECO:0007669"/>
    <property type="project" value="TreeGrafter"/>
</dbReference>
<gene>
    <name evidence="2" type="ORF">VNO77_31020</name>
</gene>
<dbReference type="InterPro" id="IPR016162">
    <property type="entry name" value="Ald_DH_N"/>
</dbReference>
<sequence>MASTMKKKVFDSEEASAMVKDLRATFQCGKTRSYEWRTSQLKALLKLSEEHEQDIVAALHSDLSKSQTEAFVQESKDPWQSGPLRFLLSTAIRFD</sequence>
<dbReference type="GO" id="GO:0005737">
    <property type="term" value="C:cytoplasm"/>
    <property type="evidence" value="ECO:0007669"/>
    <property type="project" value="TreeGrafter"/>
</dbReference>
<dbReference type="AlphaFoldDB" id="A0AAN9KS47"/>
<dbReference type="PANTHER" id="PTHR43570:SF16">
    <property type="entry name" value="ALDEHYDE DEHYDROGENASE TYPE III, ISOFORM Q"/>
    <property type="match status" value="1"/>
</dbReference>
<dbReference type="InterPro" id="IPR012394">
    <property type="entry name" value="Aldehyde_DH_NAD(P)"/>
</dbReference>
<evidence type="ECO:0000256" key="1">
    <source>
        <dbReference type="ARBA" id="ARBA00023002"/>
    </source>
</evidence>
<accession>A0AAN9KS47</accession>
<name>A0AAN9KS47_CANGL</name>
<dbReference type="InterPro" id="IPR016161">
    <property type="entry name" value="Ald_DH/histidinol_DH"/>
</dbReference>
<reference evidence="2 3" key="1">
    <citation type="submission" date="2024-01" db="EMBL/GenBank/DDBJ databases">
        <title>The genomes of 5 underutilized Papilionoideae crops provide insights into root nodulation and disease resistanc.</title>
        <authorList>
            <person name="Jiang F."/>
        </authorList>
    </citation>
    <scope>NUCLEOTIDE SEQUENCE [LARGE SCALE GENOMIC DNA]</scope>
    <source>
        <strain evidence="2">LVBAO_FW01</strain>
        <tissue evidence="2">Leaves</tissue>
    </source>
</reference>
<keyword evidence="3" id="KW-1185">Reference proteome</keyword>
<evidence type="ECO:0008006" key="4">
    <source>
        <dbReference type="Google" id="ProtNLM"/>
    </source>
</evidence>
<proteinExistence type="predicted"/>
<evidence type="ECO:0000313" key="2">
    <source>
        <dbReference type="EMBL" id="KAK7320994.1"/>
    </source>
</evidence>
<dbReference type="PANTHER" id="PTHR43570">
    <property type="entry name" value="ALDEHYDE DEHYDROGENASE"/>
    <property type="match status" value="1"/>
</dbReference>
<dbReference type="Proteomes" id="UP001367508">
    <property type="component" value="Unassembled WGS sequence"/>
</dbReference>
<keyword evidence="1" id="KW-0560">Oxidoreductase</keyword>
<dbReference type="Gene3D" id="3.40.605.10">
    <property type="entry name" value="Aldehyde Dehydrogenase, Chain A, domain 1"/>
    <property type="match status" value="1"/>
</dbReference>
<dbReference type="GO" id="GO:0006081">
    <property type="term" value="P:aldehyde metabolic process"/>
    <property type="evidence" value="ECO:0007669"/>
    <property type="project" value="InterPro"/>
</dbReference>